<evidence type="ECO:0000313" key="1">
    <source>
        <dbReference type="EMBL" id="KAG0514032.1"/>
    </source>
</evidence>
<sequence>MMCSFVKQGETSERAPPRIMMRTSPRWSQGRLKFKGVDDDEDITTLDTSTPSSFSNCNSSLTQKGDNDAVVLDLG</sequence>
<protein>
    <submittedName>
        <fullName evidence="1">Uncharacterized protein</fullName>
    </submittedName>
</protein>
<gene>
    <name evidence="1" type="ORF">BDA96_10G154500</name>
</gene>
<dbReference type="Proteomes" id="UP000807115">
    <property type="component" value="Chromosome 10"/>
</dbReference>
<dbReference type="AlphaFoldDB" id="A0A921U0D3"/>
<organism evidence="1 2">
    <name type="scientific">Sorghum bicolor</name>
    <name type="common">Sorghum</name>
    <name type="synonym">Sorghum vulgare</name>
    <dbReference type="NCBI Taxonomy" id="4558"/>
    <lineage>
        <taxon>Eukaryota</taxon>
        <taxon>Viridiplantae</taxon>
        <taxon>Streptophyta</taxon>
        <taxon>Embryophyta</taxon>
        <taxon>Tracheophyta</taxon>
        <taxon>Spermatophyta</taxon>
        <taxon>Magnoliopsida</taxon>
        <taxon>Liliopsida</taxon>
        <taxon>Poales</taxon>
        <taxon>Poaceae</taxon>
        <taxon>PACMAD clade</taxon>
        <taxon>Panicoideae</taxon>
        <taxon>Andropogonodae</taxon>
        <taxon>Andropogoneae</taxon>
        <taxon>Sorghinae</taxon>
        <taxon>Sorghum</taxon>
    </lineage>
</organism>
<reference evidence="1" key="1">
    <citation type="journal article" date="2019" name="BMC Genomics">
        <title>A new reference genome for Sorghum bicolor reveals high levels of sequence similarity between sweet and grain genotypes: implications for the genetics of sugar metabolism.</title>
        <authorList>
            <person name="Cooper E.A."/>
            <person name="Brenton Z.W."/>
            <person name="Flinn B.S."/>
            <person name="Jenkins J."/>
            <person name="Shu S."/>
            <person name="Flowers D."/>
            <person name="Luo F."/>
            <person name="Wang Y."/>
            <person name="Xia P."/>
            <person name="Barry K."/>
            <person name="Daum C."/>
            <person name="Lipzen A."/>
            <person name="Yoshinaga Y."/>
            <person name="Schmutz J."/>
            <person name="Saski C."/>
            <person name="Vermerris W."/>
            <person name="Kresovich S."/>
        </authorList>
    </citation>
    <scope>NUCLEOTIDE SEQUENCE</scope>
</reference>
<accession>A0A921U0D3</accession>
<name>A0A921U0D3_SORBI</name>
<reference evidence="1" key="2">
    <citation type="submission" date="2020-10" db="EMBL/GenBank/DDBJ databases">
        <authorList>
            <person name="Cooper E.A."/>
            <person name="Brenton Z.W."/>
            <person name="Flinn B.S."/>
            <person name="Jenkins J."/>
            <person name="Shu S."/>
            <person name="Flowers D."/>
            <person name="Luo F."/>
            <person name="Wang Y."/>
            <person name="Xia P."/>
            <person name="Barry K."/>
            <person name="Daum C."/>
            <person name="Lipzen A."/>
            <person name="Yoshinaga Y."/>
            <person name="Schmutz J."/>
            <person name="Saski C."/>
            <person name="Vermerris W."/>
            <person name="Kresovich S."/>
        </authorList>
    </citation>
    <scope>NUCLEOTIDE SEQUENCE</scope>
</reference>
<evidence type="ECO:0000313" key="2">
    <source>
        <dbReference type="Proteomes" id="UP000807115"/>
    </source>
</evidence>
<comment type="caution">
    <text evidence="1">The sequence shown here is derived from an EMBL/GenBank/DDBJ whole genome shotgun (WGS) entry which is preliminary data.</text>
</comment>
<dbReference type="EMBL" id="CM027689">
    <property type="protein sequence ID" value="KAG0514032.1"/>
    <property type="molecule type" value="Genomic_DNA"/>
</dbReference>
<proteinExistence type="predicted"/>